<dbReference type="PROSITE" id="PS50885">
    <property type="entry name" value="HAMP"/>
    <property type="match status" value="1"/>
</dbReference>
<dbReference type="AlphaFoldDB" id="A0A562LLV5"/>
<reference evidence="8 9" key="1">
    <citation type="journal article" date="2015" name="Stand. Genomic Sci.">
        <title>Genomic Encyclopedia of Bacterial and Archaeal Type Strains, Phase III: the genomes of soil and plant-associated and newly described type strains.</title>
        <authorList>
            <person name="Whitman W.B."/>
            <person name="Woyke T."/>
            <person name="Klenk H.P."/>
            <person name="Zhou Y."/>
            <person name="Lilburn T.G."/>
            <person name="Beck B.J."/>
            <person name="De Vos P."/>
            <person name="Vandamme P."/>
            <person name="Eisen J.A."/>
            <person name="Garrity G."/>
            <person name="Hugenholtz P."/>
            <person name="Kyrpides N.C."/>
        </authorList>
    </citation>
    <scope>NUCLEOTIDE SEQUENCE [LARGE SCALE GENOMIC DNA]</scope>
    <source>
        <strain evidence="8 9">CGMCC 1.10947</strain>
    </source>
</reference>
<accession>A0A562LLV5</accession>
<evidence type="ECO:0000313" key="9">
    <source>
        <dbReference type="Proteomes" id="UP000317176"/>
    </source>
</evidence>
<comment type="similarity">
    <text evidence="2">Belongs to the methyl-accepting chemotaxis (MCP) protein family.</text>
</comment>
<dbReference type="PANTHER" id="PTHR32089">
    <property type="entry name" value="METHYL-ACCEPTING CHEMOTAXIS PROTEIN MCPB"/>
    <property type="match status" value="1"/>
</dbReference>
<organism evidence="8 9">
    <name type="scientific">Bradyrhizobium daqingense</name>
    <dbReference type="NCBI Taxonomy" id="993502"/>
    <lineage>
        <taxon>Bacteria</taxon>
        <taxon>Pseudomonadati</taxon>
        <taxon>Pseudomonadota</taxon>
        <taxon>Alphaproteobacteria</taxon>
        <taxon>Hyphomicrobiales</taxon>
        <taxon>Nitrobacteraceae</taxon>
        <taxon>Bradyrhizobium</taxon>
    </lineage>
</organism>
<feature type="transmembrane region" description="Helical" evidence="5">
    <location>
        <begin position="78"/>
        <end position="101"/>
    </location>
</feature>
<evidence type="ECO:0000256" key="2">
    <source>
        <dbReference type="ARBA" id="ARBA00029447"/>
    </source>
</evidence>
<protein>
    <submittedName>
        <fullName evidence="8">Methyl-accepting chemotaxis protein</fullName>
    </submittedName>
</protein>
<dbReference type="SMART" id="SM00304">
    <property type="entry name" value="HAMP"/>
    <property type="match status" value="1"/>
</dbReference>
<dbReference type="GO" id="GO:0016020">
    <property type="term" value="C:membrane"/>
    <property type="evidence" value="ECO:0007669"/>
    <property type="project" value="InterPro"/>
</dbReference>
<evidence type="ECO:0000313" key="8">
    <source>
        <dbReference type="EMBL" id="TWI08583.1"/>
    </source>
</evidence>
<dbReference type="GO" id="GO:0007165">
    <property type="term" value="P:signal transduction"/>
    <property type="evidence" value="ECO:0007669"/>
    <property type="project" value="UniProtKB-KW"/>
</dbReference>
<feature type="region of interest" description="Disordered" evidence="4">
    <location>
        <begin position="388"/>
        <end position="423"/>
    </location>
</feature>
<feature type="domain" description="HAMP" evidence="7">
    <location>
        <begin position="285"/>
        <end position="338"/>
    </location>
</feature>
<keyword evidence="1 3" id="KW-0807">Transducer</keyword>
<dbReference type="Pfam" id="PF00015">
    <property type="entry name" value="MCPsignal"/>
    <property type="match status" value="1"/>
</dbReference>
<evidence type="ECO:0000256" key="1">
    <source>
        <dbReference type="ARBA" id="ARBA00023224"/>
    </source>
</evidence>
<dbReference type="Proteomes" id="UP000317176">
    <property type="component" value="Unassembled WGS sequence"/>
</dbReference>
<dbReference type="InterPro" id="IPR029151">
    <property type="entry name" value="Sensor-like_sf"/>
</dbReference>
<sequence>MVGQAEIIAEPDDDGRRARRSQALVYQLETMSRPAMRTVVNATVSGLHDYAGITGVIPFMSKLLTGKFLPQFKLGTKAVLCAVLLIAVNTALVVGVGYWSLTSAFNDRALRDIEVNLRTLALAFAETVPDVKVTMKDGAVQRAEIPKMPDLKDHAIVDRAVSYVGGNATLFVFDEASGQFVRRSTNVKKENGDRAVGTQLAADHPGQAPLRRGEAYKGPATLFGKTFMTAYFPIVDAAGKVTGILYVGIPMAQFESMLAHAIESMAIAAGLAGLLVLVLTLLVVRRVTRPLTSVTRSLTALANGQSDVEIECEDRADEIGEIARTVAVFRSNSQERARLRSEQAAATSAAAEQRKAELRSFVDEFRGSVGGILDKVLASSSEFERTARQLTDTARSTADLSAQSAGASESASEHVRSAASASDELSQSIAEITRRVQESNEISAEAVRQAEATDQRIAQLSEAGARIGDVVKLITSIAEQTNLLALNATIEAARAGDAGRGFAVVAQEVKTLAGQTAKATDEISNQIESMQLATEESVAAIKAIGQTIERISGIAGSISAAVEQQKSATHNIVASVRAAVSGTADVAVNVRHAAKGASETGETSSRMFASAQALSGESLHLKAEVDGFLDRVHAA</sequence>
<evidence type="ECO:0000259" key="7">
    <source>
        <dbReference type="PROSITE" id="PS50885"/>
    </source>
</evidence>
<dbReference type="EMBL" id="VLKL01000003">
    <property type="protein sequence ID" value="TWI08583.1"/>
    <property type="molecule type" value="Genomic_DNA"/>
</dbReference>
<keyword evidence="5" id="KW-1133">Transmembrane helix</keyword>
<evidence type="ECO:0000256" key="4">
    <source>
        <dbReference type="SAM" id="MobiDB-lite"/>
    </source>
</evidence>
<dbReference type="PANTHER" id="PTHR32089:SF112">
    <property type="entry name" value="LYSOZYME-LIKE PROTEIN-RELATED"/>
    <property type="match status" value="1"/>
</dbReference>
<proteinExistence type="inferred from homology"/>
<keyword evidence="5" id="KW-0472">Membrane</keyword>
<feature type="compositionally biased region" description="Polar residues" evidence="4">
    <location>
        <begin position="388"/>
        <end position="400"/>
    </location>
</feature>
<comment type="caution">
    <text evidence="8">The sequence shown here is derived from an EMBL/GenBank/DDBJ whole genome shotgun (WGS) entry which is preliminary data.</text>
</comment>
<evidence type="ECO:0000256" key="3">
    <source>
        <dbReference type="PROSITE-ProRule" id="PRU00284"/>
    </source>
</evidence>
<dbReference type="InterPro" id="IPR033462">
    <property type="entry name" value="Cache_3-Cache_2"/>
</dbReference>
<dbReference type="SMART" id="SM00283">
    <property type="entry name" value="MA"/>
    <property type="match status" value="1"/>
</dbReference>
<keyword evidence="9" id="KW-1185">Reference proteome</keyword>
<dbReference type="Gene3D" id="1.10.287.950">
    <property type="entry name" value="Methyl-accepting chemotaxis protein"/>
    <property type="match status" value="1"/>
</dbReference>
<feature type="compositionally biased region" description="Low complexity" evidence="4">
    <location>
        <begin position="401"/>
        <end position="410"/>
    </location>
</feature>
<dbReference type="PROSITE" id="PS50111">
    <property type="entry name" value="CHEMOTAXIS_TRANSDUC_2"/>
    <property type="match status" value="1"/>
</dbReference>
<dbReference type="InterPro" id="IPR004089">
    <property type="entry name" value="MCPsignal_dom"/>
</dbReference>
<feature type="domain" description="Methyl-accepting transducer" evidence="6">
    <location>
        <begin position="372"/>
        <end position="608"/>
    </location>
</feature>
<evidence type="ECO:0000256" key="5">
    <source>
        <dbReference type="SAM" id="Phobius"/>
    </source>
</evidence>
<keyword evidence="5" id="KW-0812">Transmembrane</keyword>
<dbReference type="SUPFAM" id="SSF103190">
    <property type="entry name" value="Sensory domain-like"/>
    <property type="match status" value="1"/>
</dbReference>
<name>A0A562LLV5_9BRAD</name>
<dbReference type="SUPFAM" id="SSF58104">
    <property type="entry name" value="Methyl-accepting chemotaxis protein (MCP) signaling domain"/>
    <property type="match status" value="1"/>
</dbReference>
<gene>
    <name evidence="8" type="ORF">IQ17_01403</name>
</gene>
<evidence type="ECO:0000259" key="6">
    <source>
        <dbReference type="PROSITE" id="PS50111"/>
    </source>
</evidence>
<dbReference type="Pfam" id="PF00672">
    <property type="entry name" value="HAMP"/>
    <property type="match status" value="1"/>
</dbReference>
<feature type="transmembrane region" description="Helical" evidence="5">
    <location>
        <begin position="265"/>
        <end position="284"/>
    </location>
</feature>
<dbReference type="Gene3D" id="6.10.340.10">
    <property type="match status" value="1"/>
</dbReference>
<dbReference type="Pfam" id="PF17201">
    <property type="entry name" value="Cache_3-Cache_2"/>
    <property type="match status" value="1"/>
</dbReference>
<dbReference type="InterPro" id="IPR003660">
    <property type="entry name" value="HAMP_dom"/>
</dbReference>